<reference evidence="2" key="1">
    <citation type="submission" date="2023-06" db="EMBL/GenBank/DDBJ databases">
        <title>Male Hemibagrus guttatus genome.</title>
        <authorList>
            <person name="Bian C."/>
        </authorList>
    </citation>
    <scope>NUCLEOTIDE SEQUENCE</scope>
    <source>
        <strain evidence="2">Male_cb2023</strain>
        <tissue evidence="2">Muscle</tissue>
    </source>
</reference>
<keyword evidence="3" id="KW-1185">Reference proteome</keyword>
<name>A0AAE0UXY1_9TELE</name>
<organism evidence="2 3">
    <name type="scientific">Hemibagrus guttatus</name>
    <dbReference type="NCBI Taxonomy" id="175788"/>
    <lineage>
        <taxon>Eukaryota</taxon>
        <taxon>Metazoa</taxon>
        <taxon>Chordata</taxon>
        <taxon>Craniata</taxon>
        <taxon>Vertebrata</taxon>
        <taxon>Euteleostomi</taxon>
        <taxon>Actinopterygii</taxon>
        <taxon>Neopterygii</taxon>
        <taxon>Teleostei</taxon>
        <taxon>Ostariophysi</taxon>
        <taxon>Siluriformes</taxon>
        <taxon>Bagridae</taxon>
        <taxon>Hemibagrus</taxon>
    </lineage>
</organism>
<accession>A0AAE0UXY1</accession>
<feature type="region of interest" description="Disordered" evidence="1">
    <location>
        <begin position="80"/>
        <end position="105"/>
    </location>
</feature>
<comment type="caution">
    <text evidence="2">The sequence shown here is derived from an EMBL/GenBank/DDBJ whole genome shotgun (WGS) entry which is preliminary data.</text>
</comment>
<dbReference type="AlphaFoldDB" id="A0AAE0UXY1"/>
<evidence type="ECO:0000256" key="1">
    <source>
        <dbReference type="SAM" id="MobiDB-lite"/>
    </source>
</evidence>
<feature type="compositionally biased region" description="Polar residues" evidence="1">
    <location>
        <begin position="80"/>
        <end position="92"/>
    </location>
</feature>
<evidence type="ECO:0000313" key="3">
    <source>
        <dbReference type="Proteomes" id="UP001274896"/>
    </source>
</evidence>
<evidence type="ECO:0000313" key="2">
    <source>
        <dbReference type="EMBL" id="KAK3523610.1"/>
    </source>
</evidence>
<dbReference type="Proteomes" id="UP001274896">
    <property type="component" value="Unassembled WGS sequence"/>
</dbReference>
<gene>
    <name evidence="2" type="ORF">QTP70_002701</name>
</gene>
<protein>
    <submittedName>
        <fullName evidence="2">Uncharacterized protein</fullName>
    </submittedName>
</protein>
<dbReference type="EMBL" id="JAUCMX010000014">
    <property type="protein sequence ID" value="KAK3523610.1"/>
    <property type="molecule type" value="Genomic_DNA"/>
</dbReference>
<sequence>MTFLSSLRLYHLLCLPPPHPDPILSQAAILVPIRWNLMEEIQQAHVEEPPPANCPPEYMFLADTAIGSCSGFMNPSARGTQVFTGRPSSCDTGSGGPPRDATSRM</sequence>
<proteinExistence type="predicted"/>